<dbReference type="EMBL" id="LO017727">
    <property type="protein sequence ID" value="CRH06206.1"/>
    <property type="molecule type" value="Genomic_DNA"/>
</dbReference>
<sequence length="395" mass="41956">MSEKHATPSPQSHLVIGLMSGTSADGIDAALVRTDGIAACEPIAYLEQPFEPSLRQRILQLQQPGEGDPEEMGMLDRILGEIFARVAQQLCQQAQVDCHSVSLIGSHGQTIRHRPPHFTTQLGAPSVIATLTGITTVGDFRMADMALGGEGAPLAPLYHQALFAGEPGAPQHQCIVNLGGIANITWLAKGATEPLLAGDTGPANALMDELALQLSDGRVCCDTDGEGARQGREDAKALAWLMGHPYLKKCYPKSTGKEDFGPAWLAAWLAQFPAMHSNHGLATLTRYTARSLAQGIALAHPDGTTPERLVLCGGGAYNPVLREMIQQEMPESQVVTCQELGVEAAQIEAHAFAWLALRTLKGLPGSSPGTTGARRSTTLGAIYPGQNWPELLSNL</sequence>
<keyword evidence="1" id="KW-0547">Nucleotide-binding</keyword>
<comment type="function">
    <text evidence="1">Catalyzes the specific phosphorylation of 1,6-anhydro-N-acetylmuramic acid (anhMurNAc) with the simultaneous cleavage of the 1,6-anhydro ring, generating MurNAc-6-P. Is required for the utilization of anhMurNAc either imported from the medium or derived from its own cell wall murein, and thus plays a role in cell wall recycling.</text>
</comment>
<dbReference type="InterPro" id="IPR005338">
    <property type="entry name" value="Anhydro_N_Ac-Mur_kinase"/>
</dbReference>
<dbReference type="GO" id="GO:0006040">
    <property type="term" value="P:amino sugar metabolic process"/>
    <property type="evidence" value="ECO:0007669"/>
    <property type="project" value="InterPro"/>
</dbReference>
<comment type="pathway">
    <text evidence="1">Cell wall biogenesis; peptidoglycan recycling.</text>
</comment>
<dbReference type="EC" id="2.7.1.170" evidence="1"/>
<comment type="catalytic activity">
    <reaction evidence="1">
        <text>1,6-anhydro-N-acetyl-beta-muramate + ATP + H2O = N-acetyl-D-muramate 6-phosphate + ADP + H(+)</text>
        <dbReference type="Rhea" id="RHEA:24952"/>
        <dbReference type="ChEBI" id="CHEBI:15377"/>
        <dbReference type="ChEBI" id="CHEBI:15378"/>
        <dbReference type="ChEBI" id="CHEBI:30616"/>
        <dbReference type="ChEBI" id="CHEBI:58690"/>
        <dbReference type="ChEBI" id="CHEBI:58722"/>
        <dbReference type="ChEBI" id="CHEBI:456216"/>
        <dbReference type="EC" id="2.7.1.170"/>
    </reaction>
</comment>
<comment type="pathway">
    <text evidence="1">Amino-sugar metabolism; 1,6-anhydro-N-acetylmuramate degradation.</text>
</comment>
<dbReference type="Pfam" id="PF03702">
    <property type="entry name" value="AnmK"/>
    <property type="match status" value="1"/>
</dbReference>
<keyword evidence="1" id="KW-0067">ATP-binding</keyword>
<dbReference type="NCBIfam" id="NF007148">
    <property type="entry name" value="PRK09585.3-2"/>
    <property type="match status" value="1"/>
</dbReference>
<keyword evidence="1 2" id="KW-0808">Transferase</keyword>
<protein>
    <recommendedName>
        <fullName evidence="1">Anhydro-N-acetylmuramic acid kinase</fullName>
        <ecNumber evidence="1">2.7.1.170</ecNumber>
    </recommendedName>
    <alternativeName>
        <fullName evidence="1">AnhMurNAc kinase</fullName>
    </alternativeName>
</protein>
<evidence type="ECO:0000256" key="1">
    <source>
        <dbReference type="HAMAP-Rule" id="MF_01270"/>
    </source>
</evidence>
<evidence type="ECO:0000313" key="2">
    <source>
        <dbReference type="EMBL" id="CRH06206.1"/>
    </source>
</evidence>
<proteinExistence type="inferred from homology"/>
<dbReference type="GO" id="GO:0097175">
    <property type="term" value="P:1,6-anhydro-N-acetyl-beta-muramic acid catabolic process"/>
    <property type="evidence" value="ECO:0007669"/>
    <property type="project" value="UniProtKB-UniRule"/>
</dbReference>
<dbReference type="UniPathway" id="UPA00343"/>
<organism evidence="2">
    <name type="scientific">Magnetococcus massalia (strain MO-1)</name>
    <dbReference type="NCBI Taxonomy" id="451514"/>
    <lineage>
        <taxon>Bacteria</taxon>
        <taxon>Pseudomonadati</taxon>
        <taxon>Pseudomonadota</taxon>
        <taxon>Magnetococcia</taxon>
        <taxon>Magnetococcales</taxon>
        <taxon>Magnetococcaceae</taxon>
        <taxon>Magnetococcus</taxon>
    </lineage>
</organism>
<name>A0A1S7LKB2_MAGMO</name>
<accession>A0A1S7LKB2</accession>
<comment type="similarity">
    <text evidence="1">Belongs to the anhydro-N-acetylmuramic acid kinase family.</text>
</comment>
<dbReference type="GO" id="GO:0016773">
    <property type="term" value="F:phosphotransferase activity, alcohol group as acceptor"/>
    <property type="evidence" value="ECO:0007669"/>
    <property type="project" value="UniProtKB-UniRule"/>
</dbReference>
<dbReference type="GO" id="GO:0016301">
    <property type="term" value="F:kinase activity"/>
    <property type="evidence" value="ECO:0007669"/>
    <property type="project" value="UniProtKB-KW"/>
</dbReference>
<dbReference type="Gene3D" id="3.30.420.40">
    <property type="match status" value="2"/>
</dbReference>
<reference evidence="2" key="1">
    <citation type="submission" date="2015-04" db="EMBL/GenBank/DDBJ databases">
        <authorList>
            <person name="Syromyatnikov M.Y."/>
            <person name="Popov V.N."/>
        </authorList>
    </citation>
    <scope>NUCLEOTIDE SEQUENCE</scope>
    <source>
        <strain evidence="2">MO-1</strain>
    </source>
</reference>
<dbReference type="GO" id="GO:0005524">
    <property type="term" value="F:ATP binding"/>
    <property type="evidence" value="ECO:0007669"/>
    <property type="project" value="UniProtKB-UniRule"/>
</dbReference>
<dbReference type="UniPathway" id="UPA00544"/>
<dbReference type="HAMAP" id="MF_01270">
    <property type="entry name" value="AnhMurNAc_kinase"/>
    <property type="match status" value="1"/>
</dbReference>
<dbReference type="CDD" id="cd24050">
    <property type="entry name" value="ASKHA_NBD_ANMK"/>
    <property type="match status" value="1"/>
</dbReference>
<keyword evidence="1" id="KW-0119">Carbohydrate metabolism</keyword>
<dbReference type="PANTHER" id="PTHR30605:SF0">
    <property type="entry name" value="ANHYDRO-N-ACETYLMURAMIC ACID KINASE"/>
    <property type="match status" value="1"/>
</dbReference>
<dbReference type="GO" id="GO:0009254">
    <property type="term" value="P:peptidoglycan turnover"/>
    <property type="evidence" value="ECO:0007669"/>
    <property type="project" value="UniProtKB-UniRule"/>
</dbReference>
<feature type="binding site" evidence="1">
    <location>
        <begin position="21"/>
        <end position="28"/>
    </location>
    <ligand>
        <name>ATP</name>
        <dbReference type="ChEBI" id="CHEBI:30616"/>
    </ligand>
</feature>
<keyword evidence="1 2" id="KW-0418">Kinase</keyword>
<dbReference type="AlphaFoldDB" id="A0A1S7LKB2"/>
<dbReference type="SUPFAM" id="SSF53067">
    <property type="entry name" value="Actin-like ATPase domain"/>
    <property type="match status" value="1"/>
</dbReference>
<dbReference type="InterPro" id="IPR043129">
    <property type="entry name" value="ATPase_NBD"/>
</dbReference>
<dbReference type="NCBIfam" id="NF007139">
    <property type="entry name" value="PRK09585.1-3"/>
    <property type="match status" value="1"/>
</dbReference>
<gene>
    <name evidence="1 2" type="primary">anmK</name>
    <name evidence="2" type="ORF">MAGMO_2033</name>
</gene>
<dbReference type="PANTHER" id="PTHR30605">
    <property type="entry name" value="ANHYDRO-N-ACETYLMURAMIC ACID KINASE"/>
    <property type="match status" value="1"/>
</dbReference>